<reference evidence="1" key="1">
    <citation type="submission" date="2020-07" db="EMBL/GenBank/DDBJ databases">
        <title>Multicomponent nature underlies the extraordinary mechanical properties of spider dragline silk.</title>
        <authorList>
            <person name="Kono N."/>
            <person name="Nakamura H."/>
            <person name="Mori M."/>
            <person name="Yoshida Y."/>
            <person name="Ohtoshi R."/>
            <person name="Malay A.D."/>
            <person name="Moran D.A.P."/>
            <person name="Tomita M."/>
            <person name="Numata K."/>
            <person name="Arakawa K."/>
        </authorList>
    </citation>
    <scope>NUCLEOTIDE SEQUENCE</scope>
</reference>
<accession>A0A8X6LKD4</accession>
<dbReference type="Proteomes" id="UP000887116">
    <property type="component" value="Unassembled WGS sequence"/>
</dbReference>
<name>A0A8X6LKD4_TRICU</name>
<feature type="non-terminal residue" evidence="1">
    <location>
        <position position="23"/>
    </location>
</feature>
<proteinExistence type="predicted"/>
<sequence>MLVIMLQSVQSAPYGLLKKRSLI</sequence>
<dbReference type="AlphaFoldDB" id="A0A8X6LKD4"/>
<keyword evidence="2" id="KW-1185">Reference proteome</keyword>
<protein>
    <submittedName>
        <fullName evidence="1">Uncharacterized protein</fullName>
    </submittedName>
</protein>
<evidence type="ECO:0000313" key="1">
    <source>
        <dbReference type="EMBL" id="GFR13976.1"/>
    </source>
</evidence>
<organism evidence="1 2">
    <name type="scientific">Trichonephila clavata</name>
    <name type="common">Joro spider</name>
    <name type="synonym">Nephila clavata</name>
    <dbReference type="NCBI Taxonomy" id="2740835"/>
    <lineage>
        <taxon>Eukaryota</taxon>
        <taxon>Metazoa</taxon>
        <taxon>Ecdysozoa</taxon>
        <taxon>Arthropoda</taxon>
        <taxon>Chelicerata</taxon>
        <taxon>Arachnida</taxon>
        <taxon>Araneae</taxon>
        <taxon>Araneomorphae</taxon>
        <taxon>Entelegynae</taxon>
        <taxon>Araneoidea</taxon>
        <taxon>Nephilidae</taxon>
        <taxon>Trichonephila</taxon>
    </lineage>
</organism>
<comment type="caution">
    <text evidence="1">The sequence shown here is derived from an EMBL/GenBank/DDBJ whole genome shotgun (WGS) entry which is preliminary data.</text>
</comment>
<dbReference type="EMBL" id="BMAO01027016">
    <property type="protein sequence ID" value="GFR13976.1"/>
    <property type="molecule type" value="Genomic_DNA"/>
</dbReference>
<evidence type="ECO:0000313" key="2">
    <source>
        <dbReference type="Proteomes" id="UP000887116"/>
    </source>
</evidence>
<gene>
    <name evidence="1" type="ORF">TNCT_644951</name>
</gene>